<proteinExistence type="predicted"/>
<dbReference type="PANTHER" id="PTHR41247">
    <property type="entry name" value="HTH-TYPE TRANSCRIPTIONAL REPRESSOR YCNK"/>
    <property type="match status" value="1"/>
</dbReference>
<evidence type="ECO:0000313" key="5">
    <source>
        <dbReference type="Proteomes" id="UP000278746"/>
    </source>
</evidence>
<dbReference type="InterPro" id="IPR036388">
    <property type="entry name" value="WH-like_DNA-bd_sf"/>
</dbReference>
<evidence type="ECO:0000259" key="3">
    <source>
        <dbReference type="PROSITE" id="PS51000"/>
    </source>
</evidence>
<keyword evidence="5" id="KW-1185">Reference proteome</keyword>
<dbReference type="SUPFAM" id="SSF160387">
    <property type="entry name" value="NosL/MerB-like"/>
    <property type="match status" value="1"/>
</dbReference>
<dbReference type="OrthoDB" id="9797223at2"/>
<dbReference type="InterPro" id="IPR036390">
    <property type="entry name" value="WH_DNA-bd_sf"/>
</dbReference>
<dbReference type="InterPro" id="IPR008719">
    <property type="entry name" value="N2O_reductase_NosL"/>
</dbReference>
<dbReference type="AlphaFoldDB" id="A0A3M7TTJ5"/>
<protein>
    <submittedName>
        <fullName evidence="4">DeoR/GlpR transcriptional regulator</fullName>
    </submittedName>
</protein>
<sequence length="191" mass="21985">MLREERKKRILNWIDEEEYIRITELSKRLNVSEMTIYRDIQSLSEKGLLNRSSGGVTKKHTSTHEGTNICAYCKKGLHRRQQVQLIFKDQKVEELCCAHCGLLRYQEVDIEVSHLLCKDFLDDSTMSASMTHFLIGSDQVMNCCYPQTLPFASREQAVRFQKGFGGQLCTLKEALSELNKQMNVSGCCKDH</sequence>
<dbReference type="RefSeq" id="WP_122896135.1">
    <property type="nucleotide sequence ID" value="NZ_RHIB01000001.1"/>
</dbReference>
<evidence type="ECO:0000313" key="4">
    <source>
        <dbReference type="EMBL" id="RNA68609.1"/>
    </source>
</evidence>
<comment type="caution">
    <text evidence="4">The sequence shown here is derived from an EMBL/GenBank/DDBJ whole genome shotgun (WGS) entry which is preliminary data.</text>
</comment>
<dbReference type="EMBL" id="RHIB01000001">
    <property type="protein sequence ID" value="RNA68609.1"/>
    <property type="molecule type" value="Genomic_DNA"/>
</dbReference>
<dbReference type="PROSITE" id="PS51000">
    <property type="entry name" value="HTH_DEOR_2"/>
    <property type="match status" value="1"/>
</dbReference>
<name>A0A3M7TTJ5_9BACI</name>
<dbReference type="Pfam" id="PF08220">
    <property type="entry name" value="HTH_DeoR"/>
    <property type="match status" value="1"/>
</dbReference>
<organism evidence="4 5">
    <name type="scientific">Alteribacter keqinensis</name>
    <dbReference type="NCBI Taxonomy" id="2483800"/>
    <lineage>
        <taxon>Bacteria</taxon>
        <taxon>Bacillati</taxon>
        <taxon>Bacillota</taxon>
        <taxon>Bacilli</taxon>
        <taxon>Bacillales</taxon>
        <taxon>Bacillaceae</taxon>
        <taxon>Alteribacter</taxon>
    </lineage>
</organism>
<dbReference type="Gene3D" id="1.10.10.10">
    <property type="entry name" value="Winged helix-like DNA-binding domain superfamily/Winged helix DNA-binding domain"/>
    <property type="match status" value="1"/>
</dbReference>
<evidence type="ECO:0000256" key="2">
    <source>
        <dbReference type="ARBA" id="ARBA00023163"/>
    </source>
</evidence>
<dbReference type="GO" id="GO:0003700">
    <property type="term" value="F:DNA-binding transcription factor activity"/>
    <property type="evidence" value="ECO:0007669"/>
    <property type="project" value="InterPro"/>
</dbReference>
<evidence type="ECO:0000256" key="1">
    <source>
        <dbReference type="ARBA" id="ARBA00023015"/>
    </source>
</evidence>
<gene>
    <name evidence="4" type="ORF">EBO34_01160</name>
</gene>
<accession>A0A3M7TTJ5</accession>
<reference evidence="4 5" key="1">
    <citation type="submission" date="2018-10" db="EMBL/GenBank/DDBJ databases">
        <title>Bacillus Keqinensis sp. nov., a moderately halophilic bacterium isolated from a saline-alkaline lake.</title>
        <authorList>
            <person name="Wang H."/>
        </authorList>
    </citation>
    <scope>NUCLEOTIDE SEQUENCE [LARGE SCALE GENOMIC DNA]</scope>
    <source>
        <strain evidence="4 5">KQ-3</strain>
    </source>
</reference>
<dbReference type="SMART" id="SM00420">
    <property type="entry name" value="HTH_DEOR"/>
    <property type="match status" value="1"/>
</dbReference>
<feature type="domain" description="HTH deoR-type" evidence="3">
    <location>
        <begin position="3"/>
        <end position="58"/>
    </location>
</feature>
<dbReference type="InterPro" id="IPR001034">
    <property type="entry name" value="DeoR_HTH"/>
</dbReference>
<dbReference type="PRINTS" id="PR00037">
    <property type="entry name" value="HTHLACR"/>
</dbReference>
<keyword evidence="1" id="KW-0805">Transcription regulation</keyword>
<dbReference type="PANTHER" id="PTHR41247:SF1">
    <property type="entry name" value="HTH-TYPE TRANSCRIPTIONAL REPRESSOR YCNK"/>
    <property type="match status" value="1"/>
</dbReference>
<keyword evidence="2" id="KW-0804">Transcription</keyword>
<dbReference type="Proteomes" id="UP000278746">
    <property type="component" value="Unassembled WGS sequence"/>
</dbReference>
<dbReference type="SUPFAM" id="SSF46785">
    <property type="entry name" value="Winged helix' DNA-binding domain"/>
    <property type="match status" value="1"/>
</dbReference>